<feature type="transmembrane region" description="Helical" evidence="1">
    <location>
        <begin position="45"/>
        <end position="67"/>
    </location>
</feature>
<evidence type="ECO:0000256" key="1">
    <source>
        <dbReference type="SAM" id="Phobius"/>
    </source>
</evidence>
<keyword evidence="1" id="KW-1133">Transmembrane helix</keyword>
<evidence type="ECO:0000313" key="2">
    <source>
        <dbReference type="EMBL" id="DAD74696.1"/>
    </source>
</evidence>
<dbReference type="EMBL" id="BK014763">
    <property type="protein sequence ID" value="DAD74696.1"/>
    <property type="molecule type" value="Genomic_DNA"/>
</dbReference>
<sequence length="154" mass="17977">MQKFGNDGTEFWWNDEVQNLGLKIGGFFCIIFFIIPLKMEKPGSFLFILSVCILVFLVIALIHISMLERQKVPALYMNEEGIVVWGDFCSWNHVKSVEIKSLYRGAAGPRDWIYIYVQLPGDEKIGCFAITPEKEEIMEIKIYIEAFWEYYKTN</sequence>
<reference evidence="2" key="1">
    <citation type="journal article" date="2021" name="Proc. Natl. Acad. Sci. U.S.A.">
        <title>A Catalog of Tens of Thousands of Viruses from Human Metagenomes Reveals Hidden Associations with Chronic Diseases.</title>
        <authorList>
            <person name="Tisza M.J."/>
            <person name="Buck C.B."/>
        </authorList>
    </citation>
    <scope>NUCLEOTIDE SEQUENCE</scope>
    <source>
        <strain evidence="2">CtOOe6</strain>
    </source>
</reference>
<keyword evidence="1" id="KW-0812">Transmembrane</keyword>
<proteinExistence type="predicted"/>
<protein>
    <submittedName>
        <fullName evidence="2">Uncharacterized protein</fullName>
    </submittedName>
</protein>
<accession>A0A8S5LXS0</accession>
<feature type="transmembrane region" description="Helical" evidence="1">
    <location>
        <begin position="20"/>
        <end position="39"/>
    </location>
</feature>
<organism evidence="2">
    <name type="scientific">Siphoviridae sp. ctOOe6</name>
    <dbReference type="NCBI Taxonomy" id="2826309"/>
    <lineage>
        <taxon>Viruses</taxon>
        <taxon>Duplodnaviria</taxon>
        <taxon>Heunggongvirae</taxon>
        <taxon>Uroviricota</taxon>
        <taxon>Caudoviricetes</taxon>
    </lineage>
</organism>
<name>A0A8S5LXS0_9CAUD</name>
<keyword evidence="1" id="KW-0472">Membrane</keyword>